<protein>
    <recommendedName>
        <fullName evidence="4">VCBS repeat-containing protein</fullName>
    </recommendedName>
</protein>
<name>A0A0P7IIP4_9RHOB</name>
<comment type="caution">
    <text evidence="2">The sequence shown here is derived from an EMBL/GenBank/DDBJ whole genome shotgun (WGS) entry which is preliminary data.</text>
</comment>
<dbReference type="RefSeq" id="WP_055190277.1">
    <property type="nucleotide sequence ID" value="NZ_FPBS01000013.1"/>
</dbReference>
<feature type="chain" id="PRO_5006139843" description="VCBS repeat-containing protein" evidence="1">
    <location>
        <begin position="23"/>
        <end position="188"/>
    </location>
</feature>
<dbReference type="Proteomes" id="UP000050471">
    <property type="component" value="Unassembled WGS sequence"/>
</dbReference>
<reference evidence="2 3" key="1">
    <citation type="submission" date="2015-09" db="EMBL/GenBank/DDBJ databases">
        <title>Draft genome sequence of Aliiroseovarius crassostreae CV919-312TSm, the causative agent of Roseovarius Oyster Disease (formerly Juvenile Oyster Disease).</title>
        <authorList>
            <person name="Kessner L."/>
            <person name="Spinard E."/>
            <person name="Nelson D."/>
        </authorList>
    </citation>
    <scope>NUCLEOTIDE SEQUENCE [LARGE SCALE GENOMIC DNA]</scope>
    <source>
        <strain evidence="2 3">CV919-312</strain>
    </source>
</reference>
<dbReference type="AlphaFoldDB" id="A0A0P7IIP4"/>
<organism evidence="2 3">
    <name type="scientific">Aliiroseovarius crassostreae</name>
    <dbReference type="NCBI Taxonomy" id="154981"/>
    <lineage>
        <taxon>Bacteria</taxon>
        <taxon>Pseudomonadati</taxon>
        <taxon>Pseudomonadota</taxon>
        <taxon>Alphaproteobacteria</taxon>
        <taxon>Rhodobacterales</taxon>
        <taxon>Paracoccaceae</taxon>
        <taxon>Aliiroseovarius</taxon>
    </lineage>
</organism>
<evidence type="ECO:0000256" key="1">
    <source>
        <dbReference type="SAM" id="SignalP"/>
    </source>
</evidence>
<feature type="signal peptide" evidence="1">
    <location>
        <begin position="1"/>
        <end position="22"/>
    </location>
</feature>
<evidence type="ECO:0000313" key="3">
    <source>
        <dbReference type="Proteomes" id="UP000050471"/>
    </source>
</evidence>
<keyword evidence="1" id="KW-0732">Signal</keyword>
<keyword evidence="3" id="KW-1185">Reference proteome</keyword>
<evidence type="ECO:0000313" key="2">
    <source>
        <dbReference type="EMBL" id="KPN63689.1"/>
    </source>
</evidence>
<gene>
    <name evidence="2" type="ORF">AKJ29_13805</name>
</gene>
<dbReference type="OrthoDB" id="7444491at2"/>
<dbReference type="EMBL" id="LKBA01000006">
    <property type="protein sequence ID" value="KPN63689.1"/>
    <property type="molecule type" value="Genomic_DNA"/>
</dbReference>
<sequence length="188" mass="19254">MSRFQIVKPVLSASLIGGIASALVMGSAGLSQEGTGQGYGANRSAAFAPALAAYEAELAQDCAAFEKGELHIAPGGLQSVADFNGDGITDPVLDTGVYSCSSMASFNRGTGGRVITVFVSDQTAEQGYQRFEFLGEGKVIVSLGDRAILLLAQHGSGCGRSGAEICFGAYSWSEGAFISLGGEVTPVR</sequence>
<evidence type="ECO:0008006" key="4">
    <source>
        <dbReference type="Google" id="ProtNLM"/>
    </source>
</evidence>
<proteinExistence type="predicted"/>
<accession>A0A0P7IIP4</accession>